<gene>
    <name evidence="1" type="ORF">BMONG18_1688</name>
</gene>
<comment type="caution">
    <text evidence="1">The sequence shown here is derived from an EMBL/GenBank/DDBJ whole genome shotgun (WGS) entry which is preliminary data.</text>
</comment>
<sequence length="81" mass="9479">MKKNAPATGDVDLTKTMKKRAEEEFKATSFRVPVSLMDKLKLYSLYEKKPMSKLLCEWIESLNLEEARTRAENNQQRRNSI</sequence>
<organism evidence="1 2">
    <name type="scientific">Bifidobacterium mongoliense</name>
    <dbReference type="NCBI Taxonomy" id="518643"/>
    <lineage>
        <taxon>Bacteria</taxon>
        <taxon>Bacillati</taxon>
        <taxon>Actinomycetota</taxon>
        <taxon>Actinomycetes</taxon>
        <taxon>Bifidobacteriales</taxon>
        <taxon>Bifidobacteriaceae</taxon>
        <taxon>Bifidobacterium</taxon>
    </lineage>
</organism>
<evidence type="ECO:0000313" key="1">
    <source>
        <dbReference type="EMBL" id="ROT86180.1"/>
    </source>
</evidence>
<protein>
    <submittedName>
        <fullName evidence="1">Uncharacterized protein</fullName>
    </submittedName>
</protein>
<dbReference type="EMBL" id="QRAJ01000016">
    <property type="protein sequence ID" value="ROT86180.1"/>
    <property type="molecule type" value="Genomic_DNA"/>
</dbReference>
<dbReference type="AlphaFoldDB" id="A0A423UBV9"/>
<evidence type="ECO:0000313" key="2">
    <source>
        <dbReference type="Proteomes" id="UP000285266"/>
    </source>
</evidence>
<reference evidence="1 2" key="1">
    <citation type="submission" date="2018-07" db="EMBL/GenBank/DDBJ databases">
        <title>The role of parmesan cheese in vectoring bovine microbiota.</title>
        <authorList>
            <person name="Lugli G.A."/>
            <person name="Milani C."/>
        </authorList>
    </citation>
    <scope>NUCLEOTIDE SEQUENCE [LARGE SCALE GENOMIC DNA]</scope>
    <source>
        <strain evidence="1 2">BMONG18</strain>
    </source>
</reference>
<dbReference type="RefSeq" id="WP_123645422.1">
    <property type="nucleotide sequence ID" value="NZ_QRAJ01000016.1"/>
</dbReference>
<proteinExistence type="predicted"/>
<dbReference type="Proteomes" id="UP000285266">
    <property type="component" value="Unassembled WGS sequence"/>
</dbReference>
<accession>A0A423UBV9</accession>
<name>A0A423UBV9_9BIFI</name>